<evidence type="ECO:0000313" key="1">
    <source>
        <dbReference type="EMBL" id="MPN28467.1"/>
    </source>
</evidence>
<reference evidence="1" key="1">
    <citation type="submission" date="2019-08" db="EMBL/GenBank/DDBJ databases">
        <authorList>
            <person name="Kucharzyk K."/>
            <person name="Murdoch R.W."/>
            <person name="Higgins S."/>
            <person name="Loffler F."/>
        </authorList>
    </citation>
    <scope>NUCLEOTIDE SEQUENCE</scope>
</reference>
<accession>A0A645GNM7</accession>
<name>A0A645GNM7_9ZZZZ</name>
<comment type="caution">
    <text evidence="1">The sequence shown here is derived from an EMBL/GenBank/DDBJ whole genome shotgun (WGS) entry which is preliminary data.</text>
</comment>
<sequence>MDQVLVTAEPAIRFVCIDPTGERKTGDVVEFTGSVPIKYGQRNTPNGDVMTLITNPKYVVKYTTDGSEPKENGGIYNDEFVLPQDSKYVRVAVYYKDRLLEEKSIYVTKGGGTKPAKTIDKSKALAYRYHNKKQMGDTEASYKELALLSKLDGVLIKGATAEIYNKTNTDHYIEFNASVPYWAGDLQSLIDLVRDTSFKETEVIVDFGYKELMFLTGELFTQWLDMNKFDMNNLIKSGEIIQ</sequence>
<dbReference type="EMBL" id="VSSQ01078773">
    <property type="protein sequence ID" value="MPN28467.1"/>
    <property type="molecule type" value="Genomic_DNA"/>
</dbReference>
<dbReference type="InterPro" id="IPR026876">
    <property type="entry name" value="Fn3_assoc_repeat"/>
</dbReference>
<dbReference type="Pfam" id="PF13287">
    <property type="entry name" value="Fn3_assoc"/>
    <property type="match status" value="1"/>
</dbReference>
<proteinExistence type="predicted"/>
<organism evidence="1">
    <name type="scientific">bioreactor metagenome</name>
    <dbReference type="NCBI Taxonomy" id="1076179"/>
    <lineage>
        <taxon>unclassified sequences</taxon>
        <taxon>metagenomes</taxon>
        <taxon>ecological metagenomes</taxon>
    </lineage>
</organism>
<dbReference type="AlphaFoldDB" id="A0A645GNM7"/>
<protein>
    <submittedName>
        <fullName evidence="1">Uncharacterized protein</fullName>
    </submittedName>
</protein>
<gene>
    <name evidence="1" type="ORF">SDC9_175909</name>
</gene>